<gene>
    <name evidence="1" type="ORF">Oscil6304_4499</name>
</gene>
<evidence type="ECO:0000313" key="2">
    <source>
        <dbReference type="Proteomes" id="UP000010367"/>
    </source>
</evidence>
<dbReference type="EMBL" id="CP003607">
    <property type="protein sequence ID" value="AFY84016.1"/>
    <property type="molecule type" value="Genomic_DNA"/>
</dbReference>
<dbReference type="HOGENOM" id="CLU_190664_0_0_3"/>
<dbReference type="AlphaFoldDB" id="K9TPC7"/>
<dbReference type="KEGG" id="oac:Oscil6304_4499"/>
<organism evidence="1 2">
    <name type="scientific">Oscillatoria acuminata PCC 6304</name>
    <dbReference type="NCBI Taxonomy" id="56110"/>
    <lineage>
        <taxon>Bacteria</taxon>
        <taxon>Bacillati</taxon>
        <taxon>Cyanobacteriota</taxon>
        <taxon>Cyanophyceae</taxon>
        <taxon>Oscillatoriophycideae</taxon>
        <taxon>Oscillatoriales</taxon>
        <taxon>Oscillatoriaceae</taxon>
        <taxon>Oscillatoria</taxon>
    </lineage>
</organism>
<dbReference type="STRING" id="56110.Oscil6304_4499"/>
<dbReference type="RefSeq" id="WP_015150637.1">
    <property type="nucleotide sequence ID" value="NC_019693.1"/>
</dbReference>
<protein>
    <submittedName>
        <fullName evidence="1">Uncharacterized protein</fullName>
    </submittedName>
</protein>
<proteinExistence type="predicted"/>
<dbReference type="Proteomes" id="UP000010367">
    <property type="component" value="Chromosome"/>
</dbReference>
<accession>K9TPC7</accession>
<reference evidence="1 2" key="1">
    <citation type="submission" date="2012-06" db="EMBL/GenBank/DDBJ databases">
        <title>Finished chromosome of genome of Oscillatoria acuminata PCC 6304.</title>
        <authorList>
            <consortium name="US DOE Joint Genome Institute"/>
            <person name="Gugger M."/>
            <person name="Coursin T."/>
            <person name="Rippka R."/>
            <person name="Tandeau De Marsac N."/>
            <person name="Huntemann M."/>
            <person name="Wei C.-L."/>
            <person name="Han J."/>
            <person name="Detter J.C."/>
            <person name="Han C."/>
            <person name="Tapia R."/>
            <person name="Davenport K."/>
            <person name="Daligault H."/>
            <person name="Erkkila T."/>
            <person name="Gu W."/>
            <person name="Munk A.C.C."/>
            <person name="Teshima H."/>
            <person name="Xu Y."/>
            <person name="Chain P."/>
            <person name="Chen A."/>
            <person name="Krypides N."/>
            <person name="Mavromatis K."/>
            <person name="Markowitz V."/>
            <person name="Szeto E."/>
            <person name="Ivanova N."/>
            <person name="Mikhailova N."/>
            <person name="Ovchinnikova G."/>
            <person name="Pagani I."/>
            <person name="Pati A."/>
            <person name="Goodwin L."/>
            <person name="Peters L."/>
            <person name="Pitluck S."/>
            <person name="Woyke T."/>
            <person name="Kerfeld C."/>
        </authorList>
    </citation>
    <scope>NUCLEOTIDE SEQUENCE [LARGE SCALE GENOMIC DNA]</scope>
    <source>
        <strain evidence="1 2">PCC 6304</strain>
    </source>
</reference>
<dbReference type="PATRIC" id="fig|56110.3.peg.5463"/>
<sequence length="79" mass="9339">MKFSPAYLQQREEAIQEGIQQGRKQWVKEILKFRFSTIDEELASIIEALVQVSDEEFIPLLLNLSREELLQRFGRSEKL</sequence>
<name>K9TPC7_9CYAN</name>
<evidence type="ECO:0000313" key="1">
    <source>
        <dbReference type="EMBL" id="AFY84016.1"/>
    </source>
</evidence>
<dbReference type="eggNOG" id="COG5464">
    <property type="taxonomic scope" value="Bacteria"/>
</dbReference>
<keyword evidence="2" id="KW-1185">Reference proteome</keyword>
<dbReference type="InParanoid" id="K9TPC7"/>